<evidence type="ECO:0000313" key="11">
    <source>
        <dbReference type="EMBL" id="KHK91731.1"/>
    </source>
</evidence>
<dbReference type="SUPFAM" id="SSF55073">
    <property type="entry name" value="Nucleotide cyclase"/>
    <property type="match status" value="1"/>
</dbReference>
<dbReference type="NCBIfam" id="TIGR00254">
    <property type="entry name" value="GGDEF"/>
    <property type="match status" value="1"/>
</dbReference>
<dbReference type="Proteomes" id="UP000031057">
    <property type="component" value="Unassembled WGS sequence"/>
</dbReference>
<dbReference type="GO" id="GO:0005886">
    <property type="term" value="C:plasma membrane"/>
    <property type="evidence" value="ECO:0007669"/>
    <property type="project" value="UniProtKB-SubCell"/>
</dbReference>
<accession>A0A0B1ZMF5</accession>
<comment type="catalytic activity">
    <reaction evidence="7">
        <text>2 GTP = 3',3'-c-di-GMP + 2 diphosphate</text>
        <dbReference type="Rhea" id="RHEA:24898"/>
        <dbReference type="ChEBI" id="CHEBI:33019"/>
        <dbReference type="ChEBI" id="CHEBI:37565"/>
        <dbReference type="ChEBI" id="CHEBI:58805"/>
        <dbReference type="EC" id="2.7.7.65"/>
    </reaction>
</comment>
<evidence type="ECO:0000259" key="10">
    <source>
        <dbReference type="PROSITE" id="PS50887"/>
    </source>
</evidence>
<dbReference type="InterPro" id="IPR001610">
    <property type="entry name" value="PAC"/>
</dbReference>
<dbReference type="PANTHER" id="PTHR45138:SF9">
    <property type="entry name" value="DIGUANYLATE CYCLASE DGCM-RELATED"/>
    <property type="match status" value="1"/>
</dbReference>
<evidence type="ECO:0000256" key="5">
    <source>
        <dbReference type="ARBA" id="ARBA00022989"/>
    </source>
</evidence>
<feature type="transmembrane region" description="Helical" evidence="8">
    <location>
        <begin position="73"/>
        <end position="94"/>
    </location>
</feature>
<dbReference type="Gene3D" id="2.10.70.100">
    <property type="match status" value="1"/>
</dbReference>
<dbReference type="AlphaFoldDB" id="A0A0B1ZMF5"/>
<feature type="transmembrane region" description="Helical" evidence="8">
    <location>
        <begin position="114"/>
        <end position="134"/>
    </location>
</feature>
<dbReference type="Pfam" id="PF00990">
    <property type="entry name" value="GGDEF"/>
    <property type="match status" value="1"/>
</dbReference>
<evidence type="ECO:0000259" key="9">
    <source>
        <dbReference type="PROSITE" id="PS50113"/>
    </source>
</evidence>
<dbReference type="InterPro" id="IPR000014">
    <property type="entry name" value="PAS"/>
</dbReference>
<dbReference type="Pfam" id="PF05231">
    <property type="entry name" value="MASE1"/>
    <property type="match status" value="1"/>
</dbReference>
<dbReference type="PROSITE" id="PS50113">
    <property type="entry name" value="PAC"/>
    <property type="match status" value="1"/>
</dbReference>
<evidence type="ECO:0000256" key="7">
    <source>
        <dbReference type="ARBA" id="ARBA00034247"/>
    </source>
</evidence>
<keyword evidence="12" id="KW-1185">Reference proteome</keyword>
<keyword evidence="4 8" id="KW-0812">Transmembrane</keyword>
<dbReference type="SMART" id="SM00086">
    <property type="entry name" value="PAC"/>
    <property type="match status" value="1"/>
</dbReference>
<dbReference type="EMBL" id="JTDI01000003">
    <property type="protein sequence ID" value="KHK91731.1"/>
    <property type="molecule type" value="Genomic_DNA"/>
</dbReference>
<dbReference type="InterPro" id="IPR000160">
    <property type="entry name" value="GGDEF_dom"/>
</dbReference>
<dbReference type="Gene3D" id="3.30.70.270">
    <property type="match status" value="1"/>
</dbReference>
<dbReference type="GO" id="GO:0052621">
    <property type="term" value="F:diguanylate cyclase activity"/>
    <property type="evidence" value="ECO:0007669"/>
    <property type="project" value="UniProtKB-EC"/>
</dbReference>
<dbReference type="InterPro" id="IPR000700">
    <property type="entry name" value="PAS-assoc_C"/>
</dbReference>
<comment type="caution">
    <text evidence="11">The sequence shown here is derived from an EMBL/GenBank/DDBJ whole genome shotgun (WGS) entry which is preliminary data.</text>
</comment>
<dbReference type="STRING" id="1348853.LK12_13230"/>
<dbReference type="CDD" id="cd01949">
    <property type="entry name" value="GGDEF"/>
    <property type="match status" value="1"/>
</dbReference>
<dbReference type="SMART" id="SM00267">
    <property type="entry name" value="GGDEF"/>
    <property type="match status" value="1"/>
</dbReference>
<dbReference type="Pfam" id="PF08447">
    <property type="entry name" value="PAS_3"/>
    <property type="match status" value="1"/>
</dbReference>
<dbReference type="InterPro" id="IPR029787">
    <property type="entry name" value="Nucleotide_cyclase"/>
</dbReference>
<dbReference type="FunFam" id="3.30.70.270:FF:000001">
    <property type="entry name" value="Diguanylate cyclase domain protein"/>
    <property type="match status" value="1"/>
</dbReference>
<comment type="subcellular location">
    <subcellularLocation>
        <location evidence="1">Cell membrane</location>
        <topology evidence="1">Multi-pass membrane protein</topology>
    </subcellularLocation>
</comment>
<dbReference type="InterPro" id="IPR043128">
    <property type="entry name" value="Rev_trsase/Diguanyl_cyclase"/>
</dbReference>
<dbReference type="PROSITE" id="PS50887">
    <property type="entry name" value="GGDEF"/>
    <property type="match status" value="1"/>
</dbReference>
<evidence type="ECO:0000313" key="12">
    <source>
        <dbReference type="Proteomes" id="UP000031057"/>
    </source>
</evidence>
<feature type="domain" description="PAC" evidence="9">
    <location>
        <begin position="219"/>
        <end position="271"/>
    </location>
</feature>
<dbReference type="EC" id="2.7.7.65" evidence="2"/>
<gene>
    <name evidence="11" type="ORF">LK12_13230</name>
</gene>
<dbReference type="Gene3D" id="3.30.450.20">
    <property type="entry name" value="PAS domain"/>
    <property type="match status" value="1"/>
</dbReference>
<evidence type="ECO:0000256" key="3">
    <source>
        <dbReference type="ARBA" id="ARBA00022475"/>
    </source>
</evidence>
<evidence type="ECO:0000256" key="2">
    <source>
        <dbReference type="ARBA" id="ARBA00012528"/>
    </source>
</evidence>
<dbReference type="PANTHER" id="PTHR45138">
    <property type="entry name" value="REGULATORY COMPONENTS OF SENSORY TRANSDUCTION SYSTEM"/>
    <property type="match status" value="1"/>
</dbReference>
<dbReference type="InterPro" id="IPR007895">
    <property type="entry name" value="MASE1"/>
</dbReference>
<dbReference type="InterPro" id="IPR035965">
    <property type="entry name" value="PAS-like_dom_sf"/>
</dbReference>
<keyword evidence="5 8" id="KW-1133">Transmembrane helix</keyword>
<evidence type="ECO:0000256" key="8">
    <source>
        <dbReference type="SAM" id="Phobius"/>
    </source>
</evidence>
<protein>
    <recommendedName>
        <fullName evidence="2">diguanylate cyclase</fullName>
        <ecNumber evidence="2">2.7.7.65</ecNumber>
    </recommendedName>
</protein>
<keyword evidence="3" id="KW-1003">Cell membrane</keyword>
<dbReference type="InterPro" id="IPR050469">
    <property type="entry name" value="Diguanylate_Cyclase"/>
</dbReference>
<organism evidence="11 12">
    <name type="scientific">Novosphingobium malaysiense</name>
    <dbReference type="NCBI Taxonomy" id="1348853"/>
    <lineage>
        <taxon>Bacteria</taxon>
        <taxon>Pseudomonadati</taxon>
        <taxon>Pseudomonadota</taxon>
        <taxon>Alphaproteobacteria</taxon>
        <taxon>Sphingomonadales</taxon>
        <taxon>Sphingomonadaceae</taxon>
        <taxon>Novosphingobium</taxon>
    </lineage>
</organism>
<dbReference type="InterPro" id="IPR013655">
    <property type="entry name" value="PAS_fold_3"/>
</dbReference>
<reference evidence="11 12" key="1">
    <citation type="submission" date="2014-10" db="EMBL/GenBank/DDBJ databases">
        <title>Genome sequence of Novosphingobium malaysiense MUSC 273(T).</title>
        <authorList>
            <person name="Lee L.-H."/>
        </authorList>
    </citation>
    <scope>NUCLEOTIDE SEQUENCE [LARGE SCALE GENOMIC DNA]</scope>
    <source>
        <strain evidence="11 12">MUSC 273</strain>
    </source>
</reference>
<name>A0A0B1ZMF5_9SPHN</name>
<keyword evidence="6 8" id="KW-0472">Membrane</keyword>
<proteinExistence type="predicted"/>
<feature type="domain" description="GGDEF" evidence="10">
    <location>
        <begin position="317"/>
        <end position="446"/>
    </location>
</feature>
<dbReference type="CDD" id="cd00130">
    <property type="entry name" value="PAS"/>
    <property type="match status" value="1"/>
</dbReference>
<evidence type="ECO:0000256" key="4">
    <source>
        <dbReference type="ARBA" id="ARBA00022692"/>
    </source>
</evidence>
<feature type="transmembrane region" description="Helical" evidence="8">
    <location>
        <begin position="38"/>
        <end position="61"/>
    </location>
</feature>
<dbReference type="SUPFAM" id="SSF55785">
    <property type="entry name" value="PYP-like sensor domain (PAS domain)"/>
    <property type="match status" value="1"/>
</dbReference>
<evidence type="ECO:0000256" key="1">
    <source>
        <dbReference type="ARBA" id="ARBA00004651"/>
    </source>
</evidence>
<sequence length="446" mass="48141">MTVLLGQLIFAPLLVTIRRQIGGFFGHGDTRQYAAEAAILGLVVITTLAVFLQSEVPLLFLSVPPILFATYRFGPIGAALSVFIVAVIGSVATLNGTGPCAAFSTHGISSITFLQIYLVTLLISALPLAAALSARNASYEELMRQKGFFEMASQTAHIGHWRLEIAKERLTWSDEVYRIHGLPIGTPPPLSEAINAYHPDDRGMVSLWLDDCIANGGEFEFDARIVTTGGDVRHVNSRGRADVDGNGEVVALFGVFQDVTQRVHVNQQLDIARMQAEAEARHSRILAETDQLTGVANRRRAMAEFETAVACAQVGGADLVVAVLDVDHFKFVNDTHGHAMGDMVLRQVAEIGAGCLRSTDTFGRIGGEEFLLVLPGANLETAKFVAERIRTRVMEIAVDNPAIPPITTSIGMATYQPGMSVEAIFQAADRALYEAKNSGRNLLKVA</sequence>
<evidence type="ECO:0000256" key="6">
    <source>
        <dbReference type="ARBA" id="ARBA00023136"/>
    </source>
</evidence>